<keyword evidence="6" id="KW-0346">Stress response</keyword>
<keyword evidence="2" id="KW-0540">Nuclease</keyword>
<evidence type="ECO:0000256" key="1">
    <source>
        <dbReference type="ARBA" id="ARBA00022649"/>
    </source>
</evidence>
<sequence length="76" mass="8296">MPPNKPISGASAIKILCKHFGFVISGRKVSHVRLSKNTPEGKVGTVIPMHEELAPGTIRHALKLAGISFEEFEEFL</sequence>
<keyword evidence="1" id="KW-1277">Toxin-antitoxin system</keyword>
<keyword evidence="8" id="KW-1185">Reference proteome</keyword>
<dbReference type="GO" id="GO:0003729">
    <property type="term" value="F:mRNA binding"/>
    <property type="evidence" value="ECO:0007669"/>
    <property type="project" value="InterPro"/>
</dbReference>
<dbReference type="GO" id="GO:0004519">
    <property type="term" value="F:endonuclease activity"/>
    <property type="evidence" value="ECO:0007669"/>
    <property type="project" value="UniProtKB-KW"/>
</dbReference>
<evidence type="ECO:0000256" key="2">
    <source>
        <dbReference type="ARBA" id="ARBA00022722"/>
    </source>
</evidence>
<evidence type="ECO:0000256" key="4">
    <source>
        <dbReference type="ARBA" id="ARBA00022801"/>
    </source>
</evidence>
<reference evidence="7 8" key="1">
    <citation type="submission" date="2021-05" db="EMBL/GenBank/DDBJ databases">
        <title>A novel Methanospirillum isolate from a pyrite-forming mixed culture.</title>
        <authorList>
            <person name="Bunk B."/>
            <person name="Sproer C."/>
            <person name="Spring S."/>
            <person name="Pester M."/>
        </authorList>
    </citation>
    <scope>NUCLEOTIDE SEQUENCE [LARGE SCALE GENOMIC DNA]</scope>
    <source>
        <strain evidence="7 8">J.3.6.1-F.2.7.3</strain>
    </source>
</reference>
<proteinExistence type="predicted"/>
<dbReference type="Proteomes" id="UP000680656">
    <property type="component" value="Chromosome"/>
</dbReference>
<dbReference type="Gene3D" id="3.30.920.30">
    <property type="entry name" value="Hypothetical protein"/>
    <property type="match status" value="1"/>
</dbReference>
<dbReference type="InterPro" id="IPR012933">
    <property type="entry name" value="HicA_mRNA_interferase"/>
</dbReference>
<name>A0A8E7EJF6_9EURY</name>
<keyword evidence="5" id="KW-0694">RNA-binding</keyword>
<dbReference type="SUPFAM" id="SSF54786">
    <property type="entry name" value="YcfA/nrd intein domain"/>
    <property type="match status" value="1"/>
</dbReference>
<evidence type="ECO:0000313" key="7">
    <source>
        <dbReference type="EMBL" id="QVV88410.1"/>
    </source>
</evidence>
<evidence type="ECO:0000256" key="6">
    <source>
        <dbReference type="ARBA" id="ARBA00023016"/>
    </source>
</evidence>
<dbReference type="EMBL" id="CP075546">
    <property type="protein sequence ID" value="QVV88410.1"/>
    <property type="molecule type" value="Genomic_DNA"/>
</dbReference>
<dbReference type="RefSeq" id="WP_214419219.1">
    <property type="nucleotide sequence ID" value="NZ_JAXCMI010000020.1"/>
</dbReference>
<dbReference type="AlphaFoldDB" id="A0A8E7EJF6"/>
<dbReference type="GO" id="GO:0016787">
    <property type="term" value="F:hydrolase activity"/>
    <property type="evidence" value="ECO:0007669"/>
    <property type="project" value="UniProtKB-KW"/>
</dbReference>
<organism evidence="7 8">
    <name type="scientific">Methanospirillum purgamenti</name>
    <dbReference type="NCBI Taxonomy" id="2834276"/>
    <lineage>
        <taxon>Archaea</taxon>
        <taxon>Methanobacteriati</taxon>
        <taxon>Methanobacteriota</taxon>
        <taxon>Stenosarchaea group</taxon>
        <taxon>Methanomicrobia</taxon>
        <taxon>Methanomicrobiales</taxon>
        <taxon>Methanospirillaceae</taxon>
        <taxon>Methanospirillum</taxon>
    </lineage>
</organism>
<dbReference type="InterPro" id="IPR038570">
    <property type="entry name" value="HicA_sf"/>
</dbReference>
<evidence type="ECO:0000256" key="5">
    <source>
        <dbReference type="ARBA" id="ARBA00022884"/>
    </source>
</evidence>
<accession>A0A8E7EJF6</accession>
<evidence type="ECO:0000313" key="8">
    <source>
        <dbReference type="Proteomes" id="UP000680656"/>
    </source>
</evidence>
<keyword evidence="3" id="KW-0255">Endonuclease</keyword>
<keyword evidence="4" id="KW-0378">Hydrolase</keyword>
<evidence type="ECO:0000256" key="3">
    <source>
        <dbReference type="ARBA" id="ARBA00022759"/>
    </source>
</evidence>
<dbReference type="KEGG" id="mrtj:KHC33_13935"/>
<dbReference type="Pfam" id="PF07927">
    <property type="entry name" value="HicA_toxin"/>
    <property type="match status" value="1"/>
</dbReference>
<protein>
    <submittedName>
        <fullName evidence="7">Type II toxin-antitoxin system HicA family toxin</fullName>
    </submittedName>
</protein>
<gene>
    <name evidence="7" type="ORF">KHC33_13935</name>
</gene>